<dbReference type="EMBL" id="JAMSHJ010000007">
    <property type="protein sequence ID" value="KAI5387449.1"/>
    <property type="molecule type" value="Genomic_DNA"/>
</dbReference>
<dbReference type="Pfam" id="PF11926">
    <property type="entry name" value="DUF3444"/>
    <property type="match status" value="1"/>
</dbReference>
<gene>
    <name evidence="3" type="ORF">KIW84_073542</name>
</gene>
<feature type="domain" description="DUF3444" evidence="2">
    <location>
        <begin position="242"/>
        <end position="326"/>
    </location>
</feature>
<dbReference type="InterPro" id="IPR016024">
    <property type="entry name" value="ARM-type_fold"/>
</dbReference>
<evidence type="ECO:0000256" key="1">
    <source>
        <dbReference type="SAM" id="MobiDB-lite"/>
    </source>
</evidence>
<keyword evidence="4" id="KW-1185">Reference proteome</keyword>
<evidence type="ECO:0000259" key="2">
    <source>
        <dbReference type="Pfam" id="PF11926"/>
    </source>
</evidence>
<dbReference type="AlphaFoldDB" id="A0A9D4VNX7"/>
<dbReference type="SUPFAM" id="SSF48371">
    <property type="entry name" value="ARM repeat"/>
    <property type="match status" value="1"/>
</dbReference>
<proteinExistence type="predicted"/>
<evidence type="ECO:0000313" key="4">
    <source>
        <dbReference type="Proteomes" id="UP001058974"/>
    </source>
</evidence>
<comment type="caution">
    <text evidence="3">The sequence shown here is derived from an EMBL/GenBank/DDBJ whole genome shotgun (WGS) entry which is preliminary data.</text>
</comment>
<reference evidence="3 4" key="1">
    <citation type="journal article" date="2022" name="Nat. Genet.">
        <title>Improved pea reference genome and pan-genome highlight genomic features and evolutionary characteristics.</title>
        <authorList>
            <person name="Yang T."/>
            <person name="Liu R."/>
            <person name="Luo Y."/>
            <person name="Hu S."/>
            <person name="Wang D."/>
            <person name="Wang C."/>
            <person name="Pandey M.K."/>
            <person name="Ge S."/>
            <person name="Xu Q."/>
            <person name="Li N."/>
            <person name="Li G."/>
            <person name="Huang Y."/>
            <person name="Saxena R.K."/>
            <person name="Ji Y."/>
            <person name="Li M."/>
            <person name="Yan X."/>
            <person name="He Y."/>
            <person name="Liu Y."/>
            <person name="Wang X."/>
            <person name="Xiang C."/>
            <person name="Varshney R.K."/>
            <person name="Ding H."/>
            <person name="Gao S."/>
            <person name="Zong X."/>
        </authorList>
    </citation>
    <scope>NUCLEOTIDE SEQUENCE [LARGE SCALE GENOMIC DNA]</scope>
    <source>
        <strain evidence="3 4">cv. Zhongwan 6</strain>
    </source>
</reference>
<dbReference type="Gramene" id="Psat07G0354200-T1">
    <property type="protein sequence ID" value="KAI5387449.1"/>
    <property type="gene ID" value="KIW84_073542"/>
</dbReference>
<accession>A0A9D4VNX7</accession>
<dbReference type="PANTHER" id="PTHR45089">
    <property type="entry name" value="DNAJ HEAT SHOCK AMINO-TERMINAL DOMAIN PROTEIN-RELATED"/>
    <property type="match status" value="1"/>
</dbReference>
<dbReference type="InterPro" id="IPR024593">
    <property type="entry name" value="DUF3444"/>
</dbReference>
<dbReference type="PANTHER" id="PTHR45089:SF50">
    <property type="entry name" value="DNAJ HEAT SHOCK AMINO-TERMINAL DOMAIN PROTEIN-RELATED"/>
    <property type="match status" value="1"/>
</dbReference>
<protein>
    <recommendedName>
        <fullName evidence="2">DUF3444 domain-containing protein</fullName>
    </recommendedName>
</protein>
<dbReference type="InterPro" id="IPR011990">
    <property type="entry name" value="TPR-like_helical_dom_sf"/>
</dbReference>
<sequence length="410" mass="47405">MSDEILGEVEILVFMFFTLMLRSWHQPGSDGSMPRHSGTTDVHDKNVTQLSSSTSKTLVDDQEKERLHHHQQQTERFQQQQDIHHQQLLHQQSNVSFNLYNTKAARIEDQSRFCSDQIQKLEDNKLQSSGCLENTQRRLSGIRPSSQQVRDLVVELQARITSSRVTRMELQTELEKEMFAQKTVEEDLEEETRRNGVVIRSCALKEKEKVQLDVCQVKRQTCRKVPLNVSGIPFEHGKANPISITVPDSDFHDFDKDRTEECFQPKQIWALYDEEDGMPRLYCLIREVISVNPFKIHISYLNSKTDTEFGSVNWLESAERKQSQGAVDAARKANSAKTWKEVFFACVDEEEFRLVQICGLNIIIQVDDLEEVSEYYQNSSLQRINIPHGEWPRIRTGTYGDIHRVGSSVC</sequence>
<organism evidence="3 4">
    <name type="scientific">Pisum sativum</name>
    <name type="common">Garden pea</name>
    <name type="synonym">Lathyrus oleraceus</name>
    <dbReference type="NCBI Taxonomy" id="3888"/>
    <lineage>
        <taxon>Eukaryota</taxon>
        <taxon>Viridiplantae</taxon>
        <taxon>Streptophyta</taxon>
        <taxon>Embryophyta</taxon>
        <taxon>Tracheophyta</taxon>
        <taxon>Spermatophyta</taxon>
        <taxon>Magnoliopsida</taxon>
        <taxon>eudicotyledons</taxon>
        <taxon>Gunneridae</taxon>
        <taxon>Pentapetalae</taxon>
        <taxon>rosids</taxon>
        <taxon>fabids</taxon>
        <taxon>Fabales</taxon>
        <taxon>Fabaceae</taxon>
        <taxon>Papilionoideae</taxon>
        <taxon>50 kb inversion clade</taxon>
        <taxon>NPAAA clade</taxon>
        <taxon>Hologalegina</taxon>
        <taxon>IRL clade</taxon>
        <taxon>Fabeae</taxon>
        <taxon>Lathyrus</taxon>
    </lineage>
</organism>
<feature type="region of interest" description="Disordered" evidence="1">
    <location>
        <begin position="27"/>
        <end position="81"/>
    </location>
</feature>
<dbReference type="Proteomes" id="UP001058974">
    <property type="component" value="Chromosome 7"/>
</dbReference>
<evidence type="ECO:0000313" key="3">
    <source>
        <dbReference type="EMBL" id="KAI5387449.1"/>
    </source>
</evidence>
<dbReference type="Gene3D" id="1.25.40.10">
    <property type="entry name" value="Tetratricopeptide repeat domain"/>
    <property type="match status" value="1"/>
</dbReference>
<name>A0A9D4VNX7_PEA</name>
<feature type="compositionally biased region" description="Polar residues" evidence="1">
    <location>
        <begin position="47"/>
        <end position="57"/>
    </location>
</feature>